<evidence type="ECO:0000256" key="2">
    <source>
        <dbReference type="ARBA" id="ARBA00022692"/>
    </source>
</evidence>
<organism evidence="7 8">
    <name type="scientific">Cerrena zonata</name>
    <dbReference type="NCBI Taxonomy" id="2478898"/>
    <lineage>
        <taxon>Eukaryota</taxon>
        <taxon>Fungi</taxon>
        <taxon>Dikarya</taxon>
        <taxon>Basidiomycota</taxon>
        <taxon>Agaricomycotina</taxon>
        <taxon>Agaricomycetes</taxon>
        <taxon>Polyporales</taxon>
        <taxon>Cerrenaceae</taxon>
        <taxon>Cerrena</taxon>
    </lineage>
</organism>
<dbReference type="AlphaFoldDB" id="A0AAW0FFD7"/>
<evidence type="ECO:0000256" key="4">
    <source>
        <dbReference type="ARBA" id="ARBA00023136"/>
    </source>
</evidence>
<dbReference type="PROSITE" id="PS51469">
    <property type="entry name" value="SUN"/>
    <property type="match status" value="1"/>
</dbReference>
<dbReference type="Gene3D" id="2.60.120.260">
    <property type="entry name" value="Galactose-binding domain-like"/>
    <property type="match status" value="1"/>
</dbReference>
<name>A0AAW0FFD7_9APHY</name>
<feature type="compositionally biased region" description="Basic and acidic residues" evidence="5">
    <location>
        <begin position="144"/>
        <end position="167"/>
    </location>
</feature>
<evidence type="ECO:0000259" key="6">
    <source>
        <dbReference type="PROSITE" id="PS51469"/>
    </source>
</evidence>
<keyword evidence="2" id="KW-0812">Transmembrane</keyword>
<feature type="region of interest" description="Disordered" evidence="5">
    <location>
        <begin position="97"/>
        <end position="194"/>
    </location>
</feature>
<keyword evidence="3" id="KW-1133">Transmembrane helix</keyword>
<comment type="subcellular location">
    <subcellularLocation>
        <location evidence="1">Membrane</location>
    </subcellularLocation>
</comment>
<dbReference type="Pfam" id="PF07738">
    <property type="entry name" value="Sad1_UNC"/>
    <property type="match status" value="2"/>
</dbReference>
<dbReference type="PANTHER" id="PTHR12911:SF8">
    <property type="entry name" value="KLAROID PROTEIN-RELATED"/>
    <property type="match status" value="1"/>
</dbReference>
<feature type="compositionally biased region" description="Polar residues" evidence="5">
    <location>
        <begin position="173"/>
        <end position="194"/>
    </location>
</feature>
<evidence type="ECO:0000256" key="5">
    <source>
        <dbReference type="SAM" id="MobiDB-lite"/>
    </source>
</evidence>
<evidence type="ECO:0000256" key="3">
    <source>
        <dbReference type="ARBA" id="ARBA00022989"/>
    </source>
</evidence>
<feature type="compositionally biased region" description="Polar residues" evidence="5">
    <location>
        <begin position="104"/>
        <end position="128"/>
    </location>
</feature>
<accession>A0AAW0FFD7</accession>
<gene>
    <name evidence="7" type="ORF">QCA50_019425</name>
</gene>
<dbReference type="Proteomes" id="UP001385951">
    <property type="component" value="Unassembled WGS sequence"/>
</dbReference>
<proteinExistence type="predicted"/>
<feature type="domain" description="SUN" evidence="6">
    <location>
        <begin position="307"/>
        <end position="501"/>
    </location>
</feature>
<dbReference type="EMBL" id="JASBNA010000085">
    <property type="protein sequence ID" value="KAK7677614.1"/>
    <property type="molecule type" value="Genomic_DNA"/>
</dbReference>
<dbReference type="GO" id="GO:0034993">
    <property type="term" value="C:meiotic nuclear membrane microtubule tethering complex"/>
    <property type="evidence" value="ECO:0007669"/>
    <property type="project" value="TreeGrafter"/>
</dbReference>
<evidence type="ECO:0000313" key="7">
    <source>
        <dbReference type="EMBL" id="KAK7677614.1"/>
    </source>
</evidence>
<keyword evidence="4" id="KW-0472">Membrane</keyword>
<comment type="caution">
    <text evidence="7">The sequence shown here is derived from an EMBL/GenBank/DDBJ whole genome shotgun (WGS) entry which is preliminary data.</text>
</comment>
<reference evidence="7 8" key="1">
    <citation type="submission" date="2022-09" db="EMBL/GenBank/DDBJ databases">
        <authorList>
            <person name="Palmer J.M."/>
        </authorList>
    </citation>
    <scope>NUCLEOTIDE SEQUENCE [LARGE SCALE GENOMIC DNA]</scope>
    <source>
        <strain evidence="7 8">DSM 7382</strain>
    </source>
</reference>
<evidence type="ECO:0000313" key="8">
    <source>
        <dbReference type="Proteomes" id="UP001385951"/>
    </source>
</evidence>
<dbReference type="GO" id="GO:0043495">
    <property type="term" value="F:protein-membrane adaptor activity"/>
    <property type="evidence" value="ECO:0007669"/>
    <property type="project" value="TreeGrafter"/>
</dbReference>
<evidence type="ECO:0000256" key="1">
    <source>
        <dbReference type="ARBA" id="ARBA00004370"/>
    </source>
</evidence>
<sequence>MSTSRGQPSSDPPLVSRLLVQQPSFIEAAFGSPGLLGTAHREPMIHIDFGRSVKDPVQRQVSTRPAVAHIAMDQTLPYQLSAASANDSSVRTKAPSVIPIVPQQDANRQMRPVTSSESIGTSQPQSSICGPPQPSIAIPPSAESTDRVADTAESNHELKDDMKESHHAPPLRPQTTTHVADHTAPQSHETAATRSCSPSPFLASCCQVILSQCINIAKEIPTHLILSLLLTVLGGLATQFLCMDESSQHLTLAWCPAHNRLPEEYLELGRNLMSLEKTLRSSVRECTASLHIQDGGIVQDFADFDAGALPIIEFTSPTFQVRSRPDIRFWEQGMNRKHRASHPPSMALMSVKEAGYCWPMKGTAGRLGVRLAAEVLVQNFTITHSRSTPSFPSAPKDIIFWGIAKLPDDNRAAILGQLTTVSPSSIPSMLREHIPHSWDVIPLGMFVYDIHGKNATQTFVVDPVLNRFGIKLGIVVLEIASNWGARQHTCLYKLGVYGQTN</sequence>
<keyword evidence="8" id="KW-1185">Reference proteome</keyword>
<dbReference type="PANTHER" id="PTHR12911">
    <property type="entry name" value="SAD1/UNC-84-LIKE PROTEIN-RELATED"/>
    <property type="match status" value="1"/>
</dbReference>
<protein>
    <recommendedName>
        <fullName evidence="6">SUN domain-containing protein</fullName>
    </recommendedName>
</protein>
<dbReference type="InterPro" id="IPR012919">
    <property type="entry name" value="SUN_dom"/>
</dbReference>
<dbReference type="InterPro" id="IPR045119">
    <property type="entry name" value="SUN1-5"/>
</dbReference>